<keyword evidence="1" id="KW-0732">Signal</keyword>
<gene>
    <name evidence="2" type="ORF">PQ628_15490</name>
</gene>
<evidence type="ECO:0000313" key="2">
    <source>
        <dbReference type="EMBL" id="MDC7959609.1"/>
    </source>
</evidence>
<feature type="signal peptide" evidence="1">
    <location>
        <begin position="1"/>
        <end position="21"/>
    </location>
</feature>
<proteinExistence type="predicted"/>
<evidence type="ECO:0000256" key="1">
    <source>
        <dbReference type="SAM" id="SignalP"/>
    </source>
</evidence>
<organism evidence="2 3">
    <name type="scientific">Bacteroides ovatus</name>
    <dbReference type="NCBI Taxonomy" id="28116"/>
    <lineage>
        <taxon>Bacteria</taxon>
        <taxon>Pseudomonadati</taxon>
        <taxon>Bacteroidota</taxon>
        <taxon>Bacteroidia</taxon>
        <taxon>Bacteroidales</taxon>
        <taxon>Bacteroidaceae</taxon>
        <taxon>Bacteroides</taxon>
    </lineage>
</organism>
<name>A0AAW6IJ29_BACOV</name>
<comment type="caution">
    <text evidence="2">The sequence shown here is derived from an EMBL/GenBank/DDBJ whole genome shotgun (WGS) entry which is preliminary data.</text>
</comment>
<dbReference type="EMBL" id="JAQQPO010000018">
    <property type="protein sequence ID" value="MDC7959609.1"/>
    <property type="molecule type" value="Genomic_DNA"/>
</dbReference>
<dbReference type="RefSeq" id="WP_270601105.1">
    <property type="nucleotide sequence ID" value="NZ_JAQFDJ010000044.1"/>
</dbReference>
<dbReference type="AlphaFoldDB" id="A0AAW6IJ29"/>
<protein>
    <submittedName>
        <fullName evidence="2">Uncharacterized protein</fullName>
    </submittedName>
</protein>
<reference evidence="2" key="1">
    <citation type="submission" date="2022-10" db="EMBL/GenBank/DDBJ databases">
        <title>Human gut microbiome strain richness.</title>
        <authorList>
            <person name="Chen-Liaw A."/>
        </authorList>
    </citation>
    <scope>NUCLEOTIDE SEQUENCE</scope>
    <source>
        <strain evidence="2">RTP21484st1_H8_RTP21484_190118</strain>
    </source>
</reference>
<dbReference type="Proteomes" id="UP001215078">
    <property type="component" value="Unassembled WGS sequence"/>
</dbReference>
<feature type="chain" id="PRO_5043666821" evidence="1">
    <location>
        <begin position="22"/>
        <end position="101"/>
    </location>
</feature>
<accession>A0AAW6IJ29</accession>
<evidence type="ECO:0000313" key="3">
    <source>
        <dbReference type="Proteomes" id="UP001215078"/>
    </source>
</evidence>
<sequence length="101" mass="11879">MKLFKTTLTVILMCIISLTCASVNRDEDTFRIFIDFLKQEILYHKDAVYYPFPFEDITINHEMPRIETNRERIEQLLCDGISYNERGSCVKYRPLIGDAPP</sequence>